<proteinExistence type="predicted"/>
<evidence type="ECO:0000313" key="2">
    <source>
        <dbReference type="EMBL" id="CAF1218016.1"/>
    </source>
</evidence>
<dbReference type="EMBL" id="CAJNOW010000045">
    <property type="protein sequence ID" value="CAF1218016.1"/>
    <property type="molecule type" value="Genomic_DNA"/>
</dbReference>
<dbReference type="AlphaFoldDB" id="A0A814XPB2"/>
<evidence type="ECO:0000256" key="1">
    <source>
        <dbReference type="SAM" id="SignalP"/>
    </source>
</evidence>
<feature type="chain" id="PRO_5032484742" description="Beta-microseminoprotein" evidence="1">
    <location>
        <begin position="23"/>
        <end position="148"/>
    </location>
</feature>
<dbReference type="OrthoDB" id="10049009at2759"/>
<dbReference type="Proteomes" id="UP000663834">
    <property type="component" value="Unassembled WGS sequence"/>
</dbReference>
<sequence length="148" mass="16235">MVIHISVVILLLISVFTPYIYSYCIQGPVVTKTSKFGTVEKYCEYDGLKIFIGSSFRLAAPKCMDCRCAKQGLQCCGFGFAAAIVVPTEGCVAFNDACKVVFVKKTNASELCLSTHLDNKGKKNKTYTKVFHGLLNLNISNTNNELLS</sequence>
<accession>A0A814XPB2</accession>
<organism evidence="2 3">
    <name type="scientific">Rotaria magnacalcarata</name>
    <dbReference type="NCBI Taxonomy" id="392030"/>
    <lineage>
        <taxon>Eukaryota</taxon>
        <taxon>Metazoa</taxon>
        <taxon>Spiralia</taxon>
        <taxon>Gnathifera</taxon>
        <taxon>Rotifera</taxon>
        <taxon>Eurotatoria</taxon>
        <taxon>Bdelloidea</taxon>
        <taxon>Philodinida</taxon>
        <taxon>Philodinidae</taxon>
        <taxon>Rotaria</taxon>
    </lineage>
</organism>
<feature type="signal peptide" evidence="1">
    <location>
        <begin position="1"/>
        <end position="22"/>
    </location>
</feature>
<dbReference type="Gene3D" id="2.60.40.1900">
    <property type="entry name" value="Beta-microseminoprotein (PSP94) domain"/>
    <property type="match status" value="1"/>
</dbReference>
<gene>
    <name evidence="2" type="ORF">KQP761_LOCUS664</name>
</gene>
<keyword evidence="1" id="KW-0732">Signal</keyword>
<name>A0A814XPB2_9BILA</name>
<reference evidence="2" key="1">
    <citation type="submission" date="2021-02" db="EMBL/GenBank/DDBJ databases">
        <authorList>
            <person name="Nowell W R."/>
        </authorList>
    </citation>
    <scope>NUCLEOTIDE SEQUENCE</scope>
</reference>
<evidence type="ECO:0000313" key="3">
    <source>
        <dbReference type="Proteomes" id="UP000663834"/>
    </source>
</evidence>
<protein>
    <recommendedName>
        <fullName evidence="4">Beta-microseminoprotein</fullName>
    </recommendedName>
</protein>
<evidence type="ECO:0008006" key="4">
    <source>
        <dbReference type="Google" id="ProtNLM"/>
    </source>
</evidence>
<comment type="caution">
    <text evidence="2">The sequence shown here is derived from an EMBL/GenBank/DDBJ whole genome shotgun (WGS) entry which is preliminary data.</text>
</comment>